<name>A0A1S3Z2X3_TOBAC</name>
<sequence length="206" mass="23044">MADGSLKHMHLTLEDCKILPPPSFKGFEMLISMKLCCVEVSPELLGRLISGCPLLEQLALQMLDFSSGIIEINAPKLKSFDFTGNINAICLKNIPLLAKFSLAFRGWHGSDAQCHGIAKFFNSFSVLKHLHLDNHSVRVLAAAGELQTGLLFRFDSVKCLYLSGLYLSELYNVSCVFRFMRTFPYLQYLEIKVDNSAVLGALNFFL</sequence>
<dbReference type="InterPro" id="IPR032675">
    <property type="entry name" value="LRR_dom_sf"/>
</dbReference>
<dbReference type="PANTHER" id="PTHR31900">
    <property type="entry name" value="F-BOX/RNI SUPERFAMILY PROTEIN-RELATED"/>
    <property type="match status" value="1"/>
</dbReference>
<evidence type="ECO:0000313" key="2">
    <source>
        <dbReference type="RefSeq" id="XP_016458786.1"/>
    </source>
</evidence>
<dbReference type="PANTHER" id="PTHR31900:SF30">
    <property type="entry name" value="SUPERFAMILY PROTEIN, PUTATIVE-RELATED"/>
    <property type="match status" value="1"/>
</dbReference>
<accession>A0A1S3Z2X3</accession>
<dbReference type="KEGG" id="nta:107782414"/>
<feature type="domain" description="F-box/LRR-repeat protein 15/At3g58940/PEG3-like LRR" evidence="1">
    <location>
        <begin position="5"/>
        <end position="191"/>
    </location>
</feature>
<dbReference type="PaxDb" id="4097-A0A1S3Z2X3"/>
<dbReference type="InterPro" id="IPR050232">
    <property type="entry name" value="FBL13/AtMIF1-like"/>
</dbReference>
<dbReference type="InterPro" id="IPR055411">
    <property type="entry name" value="LRR_FXL15/At3g58940/PEG3-like"/>
</dbReference>
<reference evidence="2" key="1">
    <citation type="submission" date="2025-08" db="UniProtKB">
        <authorList>
            <consortium name="RefSeq"/>
        </authorList>
    </citation>
    <scope>IDENTIFICATION</scope>
</reference>
<proteinExistence type="predicted"/>
<organism evidence="2">
    <name type="scientific">Nicotiana tabacum</name>
    <name type="common">Common tobacco</name>
    <dbReference type="NCBI Taxonomy" id="4097"/>
    <lineage>
        <taxon>Eukaryota</taxon>
        <taxon>Viridiplantae</taxon>
        <taxon>Streptophyta</taxon>
        <taxon>Embryophyta</taxon>
        <taxon>Tracheophyta</taxon>
        <taxon>Spermatophyta</taxon>
        <taxon>Magnoliopsida</taxon>
        <taxon>eudicotyledons</taxon>
        <taxon>Gunneridae</taxon>
        <taxon>Pentapetalae</taxon>
        <taxon>asterids</taxon>
        <taxon>lamiids</taxon>
        <taxon>Solanales</taxon>
        <taxon>Solanaceae</taxon>
        <taxon>Nicotianoideae</taxon>
        <taxon>Nicotianeae</taxon>
        <taxon>Nicotiana</taxon>
    </lineage>
</organism>
<evidence type="ECO:0000259" key="1">
    <source>
        <dbReference type="Pfam" id="PF24758"/>
    </source>
</evidence>
<protein>
    <recommendedName>
        <fullName evidence="1">F-box/LRR-repeat protein 15/At3g58940/PEG3-like LRR domain-containing protein</fullName>
    </recommendedName>
</protein>
<dbReference type="Pfam" id="PF24758">
    <property type="entry name" value="LRR_At5g56370"/>
    <property type="match status" value="1"/>
</dbReference>
<gene>
    <name evidence="2" type="primary">LOC107782414</name>
</gene>
<dbReference type="AlphaFoldDB" id="A0A1S3Z2X3"/>
<dbReference type="RefSeq" id="XP_016458786.1">
    <property type="nucleotide sequence ID" value="XM_016603300.1"/>
</dbReference>
<dbReference type="Gene3D" id="3.80.10.10">
    <property type="entry name" value="Ribonuclease Inhibitor"/>
    <property type="match status" value="1"/>
</dbReference>
<dbReference type="SUPFAM" id="SSF52047">
    <property type="entry name" value="RNI-like"/>
    <property type="match status" value="1"/>
</dbReference>